<dbReference type="PANTHER" id="PTHR46797">
    <property type="entry name" value="HTH-TYPE TRANSCRIPTIONAL REGULATOR"/>
    <property type="match status" value="1"/>
</dbReference>
<dbReference type="STRING" id="319225.Plut_1892"/>
<dbReference type="RefSeq" id="WP_011358610.1">
    <property type="nucleotide sequence ID" value="NC_007512.1"/>
</dbReference>
<reference evidence="8" key="1">
    <citation type="submission" date="2005-08" db="EMBL/GenBank/DDBJ databases">
        <title>Complete sequence of Pelodictyon luteolum DSM 273.</title>
        <authorList>
            <consortium name="US DOE Joint Genome Institute"/>
            <person name="Copeland A."/>
            <person name="Lucas S."/>
            <person name="Lapidus A."/>
            <person name="Barry K."/>
            <person name="Detter J.C."/>
            <person name="Glavina T."/>
            <person name="Hammon N."/>
            <person name="Israni S."/>
            <person name="Pitluck S."/>
            <person name="Bryant D."/>
            <person name="Schmutz J."/>
            <person name="Larimer F."/>
            <person name="Land M."/>
            <person name="Kyrpides N."/>
            <person name="Ivanova N."/>
            <person name="Richardson P."/>
        </authorList>
    </citation>
    <scope>NUCLEOTIDE SEQUENCE [LARGE SCALE GENOMIC DNA]</scope>
    <source>
        <strain evidence="8">DSM 273 / BCRC 81028 / 2530</strain>
    </source>
</reference>
<dbReference type="SUPFAM" id="SSF55781">
    <property type="entry name" value="GAF domain-like"/>
    <property type="match status" value="1"/>
</dbReference>
<name>Q3B1P1_CHLL3</name>
<evidence type="ECO:0000259" key="6">
    <source>
        <dbReference type="PROSITE" id="PS50943"/>
    </source>
</evidence>
<dbReference type="EMBL" id="CP000096">
    <property type="protein sequence ID" value="ABB24740.1"/>
    <property type="molecule type" value="Genomic_DNA"/>
</dbReference>
<evidence type="ECO:0000259" key="5">
    <source>
        <dbReference type="PROSITE" id="PS50112"/>
    </source>
</evidence>
<dbReference type="GO" id="GO:0005829">
    <property type="term" value="C:cytosol"/>
    <property type="evidence" value="ECO:0007669"/>
    <property type="project" value="TreeGrafter"/>
</dbReference>
<dbReference type="InterPro" id="IPR003018">
    <property type="entry name" value="GAF"/>
</dbReference>
<feature type="compositionally biased region" description="Basic residues" evidence="4">
    <location>
        <begin position="380"/>
        <end position="390"/>
    </location>
</feature>
<dbReference type="HOGENOM" id="CLU_729293_0_0_10"/>
<dbReference type="PANTHER" id="PTHR46797:SF23">
    <property type="entry name" value="HTH-TYPE TRANSCRIPTIONAL REGULATOR SUTR"/>
    <property type="match status" value="1"/>
</dbReference>
<accession>Q3B1P1</accession>
<dbReference type="InterPro" id="IPR001387">
    <property type="entry name" value="Cro/C1-type_HTH"/>
</dbReference>
<dbReference type="AlphaFoldDB" id="Q3B1P1"/>
<keyword evidence="1" id="KW-0805">Transcription regulation</keyword>
<dbReference type="Pfam" id="PF01381">
    <property type="entry name" value="HTH_3"/>
    <property type="match status" value="1"/>
</dbReference>
<dbReference type="eggNOG" id="COG1396">
    <property type="taxonomic scope" value="Bacteria"/>
</dbReference>
<dbReference type="InterPro" id="IPR035965">
    <property type="entry name" value="PAS-like_dom_sf"/>
</dbReference>
<dbReference type="Gene3D" id="3.30.450.40">
    <property type="match status" value="1"/>
</dbReference>
<evidence type="ECO:0000313" key="7">
    <source>
        <dbReference type="EMBL" id="ABB24740.1"/>
    </source>
</evidence>
<gene>
    <name evidence="7" type="ordered locus">Plut_1892</name>
</gene>
<evidence type="ECO:0000256" key="4">
    <source>
        <dbReference type="SAM" id="MobiDB-lite"/>
    </source>
</evidence>
<dbReference type="SUPFAM" id="SSF47413">
    <property type="entry name" value="lambda repressor-like DNA-binding domains"/>
    <property type="match status" value="1"/>
</dbReference>
<evidence type="ECO:0000256" key="3">
    <source>
        <dbReference type="ARBA" id="ARBA00023163"/>
    </source>
</evidence>
<evidence type="ECO:0000313" key="8">
    <source>
        <dbReference type="Proteomes" id="UP000002709"/>
    </source>
</evidence>
<feature type="domain" description="PAS" evidence="5">
    <location>
        <begin position="73"/>
        <end position="144"/>
    </location>
</feature>
<dbReference type="SUPFAM" id="SSF55785">
    <property type="entry name" value="PYP-like sensor domain (PAS domain)"/>
    <property type="match status" value="1"/>
</dbReference>
<evidence type="ECO:0000256" key="2">
    <source>
        <dbReference type="ARBA" id="ARBA00023125"/>
    </source>
</evidence>
<dbReference type="CDD" id="cd00130">
    <property type="entry name" value="PAS"/>
    <property type="match status" value="1"/>
</dbReference>
<dbReference type="Gene3D" id="3.30.450.20">
    <property type="entry name" value="PAS domain"/>
    <property type="match status" value="1"/>
</dbReference>
<evidence type="ECO:0000256" key="1">
    <source>
        <dbReference type="ARBA" id="ARBA00023015"/>
    </source>
</evidence>
<dbReference type="KEGG" id="plt:Plut_1892"/>
<dbReference type="PROSITE" id="PS50112">
    <property type="entry name" value="PAS"/>
    <property type="match status" value="1"/>
</dbReference>
<keyword evidence="3" id="KW-0804">Transcription</keyword>
<dbReference type="PROSITE" id="PS50943">
    <property type="entry name" value="HTH_CROC1"/>
    <property type="match status" value="1"/>
</dbReference>
<dbReference type="Pfam" id="PF13185">
    <property type="entry name" value="GAF_2"/>
    <property type="match status" value="1"/>
</dbReference>
<proteinExistence type="predicted"/>
<feature type="domain" description="HTH cro/C1-type" evidence="6">
    <location>
        <begin position="17"/>
        <end position="71"/>
    </location>
</feature>
<feature type="region of interest" description="Disordered" evidence="4">
    <location>
        <begin position="369"/>
        <end position="390"/>
    </location>
</feature>
<dbReference type="Proteomes" id="UP000002709">
    <property type="component" value="Chromosome"/>
</dbReference>
<dbReference type="InterPro" id="IPR000014">
    <property type="entry name" value="PAS"/>
</dbReference>
<sequence>MSVDSSDSITRLLGLRVRRWRMALGYSQEKLAECAGLHRTYIGTVERGEQNITVANAEKIANALHVTLSDILGTQQLREFYELFPGSFSIMNPEGKVIAWNPFMRDVIAGVPEEAMYGIDGMATVHPDDRAFAIEQFSAILSSGNEITGEARVLLNGGPEYVWRSISGRRIEVDGEACVLALGIDITEHKRLDAVRTYTDQLFSMDESVSVDVLLQTALNAAEEITESSTGFCHFIGDERIGDQPAQIWSSNAARMLEHAGIVSARRDHLNSSDVWKDIIESKQAVIHNDGASIRKIRGIPSDAPSHISRELLIPLKKSGQVAAIFGVANKPFNYTDDDVAIVTRIASLMWNVVSRRIAEETVRRIKSSVEPKAAIRSGHSSRPHTRHGS</sequence>
<organism evidence="7 8">
    <name type="scientific">Chlorobium luteolum (strain DSM 273 / BCRC 81028 / 2530)</name>
    <name type="common">Pelodictyon luteolum</name>
    <dbReference type="NCBI Taxonomy" id="319225"/>
    <lineage>
        <taxon>Bacteria</taxon>
        <taxon>Pseudomonadati</taxon>
        <taxon>Chlorobiota</taxon>
        <taxon>Chlorobiia</taxon>
        <taxon>Chlorobiales</taxon>
        <taxon>Chlorobiaceae</taxon>
        <taxon>Chlorobium/Pelodictyon group</taxon>
        <taxon>Pelodictyon</taxon>
    </lineage>
</organism>
<dbReference type="InterPro" id="IPR010982">
    <property type="entry name" value="Lambda_DNA-bd_dom_sf"/>
</dbReference>
<dbReference type="NCBIfam" id="TIGR00229">
    <property type="entry name" value="sensory_box"/>
    <property type="match status" value="1"/>
</dbReference>
<dbReference type="InterPro" id="IPR050807">
    <property type="entry name" value="TransReg_Diox_bact_type"/>
</dbReference>
<dbReference type="CDD" id="cd00093">
    <property type="entry name" value="HTH_XRE"/>
    <property type="match status" value="1"/>
</dbReference>
<dbReference type="GO" id="GO:0003677">
    <property type="term" value="F:DNA binding"/>
    <property type="evidence" value="ECO:0007669"/>
    <property type="project" value="UniProtKB-KW"/>
</dbReference>
<dbReference type="eggNOG" id="COG2203">
    <property type="taxonomic scope" value="Bacteria"/>
</dbReference>
<protein>
    <submittedName>
        <fullName evidence="7">Transcriptional regulator, XRE family</fullName>
    </submittedName>
</protein>
<keyword evidence="2" id="KW-0238">DNA-binding</keyword>
<dbReference type="Gene3D" id="1.10.260.40">
    <property type="entry name" value="lambda repressor-like DNA-binding domains"/>
    <property type="match status" value="1"/>
</dbReference>
<dbReference type="SMART" id="SM00530">
    <property type="entry name" value="HTH_XRE"/>
    <property type="match status" value="1"/>
</dbReference>
<keyword evidence="8" id="KW-1185">Reference proteome</keyword>
<dbReference type="OrthoDB" id="9783713at2"/>
<dbReference type="GO" id="GO:0003700">
    <property type="term" value="F:DNA-binding transcription factor activity"/>
    <property type="evidence" value="ECO:0007669"/>
    <property type="project" value="TreeGrafter"/>
</dbReference>
<dbReference type="InterPro" id="IPR029016">
    <property type="entry name" value="GAF-like_dom_sf"/>
</dbReference>